<name>X1IAI6_9ZZZZ</name>
<comment type="caution">
    <text evidence="1">The sequence shown here is derived from an EMBL/GenBank/DDBJ whole genome shotgun (WGS) entry which is preliminary data.</text>
</comment>
<organism evidence="1">
    <name type="scientific">marine sediment metagenome</name>
    <dbReference type="NCBI Taxonomy" id="412755"/>
    <lineage>
        <taxon>unclassified sequences</taxon>
        <taxon>metagenomes</taxon>
        <taxon>ecological metagenomes</taxon>
    </lineage>
</organism>
<protein>
    <submittedName>
        <fullName evidence="1">Uncharacterized protein</fullName>
    </submittedName>
</protein>
<feature type="non-terminal residue" evidence="1">
    <location>
        <position position="46"/>
    </location>
</feature>
<reference evidence="1" key="1">
    <citation type="journal article" date="2014" name="Front. Microbiol.">
        <title>High frequency of phylogenetically diverse reductive dehalogenase-homologous genes in deep subseafloor sedimentary metagenomes.</title>
        <authorList>
            <person name="Kawai M."/>
            <person name="Futagami T."/>
            <person name="Toyoda A."/>
            <person name="Takaki Y."/>
            <person name="Nishi S."/>
            <person name="Hori S."/>
            <person name="Arai W."/>
            <person name="Tsubouchi T."/>
            <person name="Morono Y."/>
            <person name="Uchiyama I."/>
            <person name="Ito T."/>
            <person name="Fujiyama A."/>
            <person name="Inagaki F."/>
            <person name="Takami H."/>
        </authorList>
    </citation>
    <scope>NUCLEOTIDE SEQUENCE</scope>
    <source>
        <strain evidence="1">Expedition CK06-06</strain>
    </source>
</reference>
<sequence>MSLFIIVIFSTSYFFSSSYFFSNENALEENIEGTIKSSSLDSEDPE</sequence>
<evidence type="ECO:0000313" key="1">
    <source>
        <dbReference type="EMBL" id="GAH66300.1"/>
    </source>
</evidence>
<dbReference type="AlphaFoldDB" id="X1IAI6"/>
<dbReference type="EMBL" id="BARU01032022">
    <property type="protein sequence ID" value="GAH66300.1"/>
    <property type="molecule type" value="Genomic_DNA"/>
</dbReference>
<proteinExistence type="predicted"/>
<gene>
    <name evidence="1" type="ORF">S03H2_50558</name>
</gene>
<accession>X1IAI6</accession>